<accession>A0AAD9L5A2</accession>
<evidence type="ECO:0000313" key="1">
    <source>
        <dbReference type="EMBL" id="KAK2183137.1"/>
    </source>
</evidence>
<dbReference type="EMBL" id="JAODUO010000322">
    <property type="protein sequence ID" value="KAK2183137.1"/>
    <property type="molecule type" value="Genomic_DNA"/>
</dbReference>
<sequence length="96" mass="11261">MRIMQPRDYDFKQQPKNLETVKVVKHQTESVIYRNFSAERKKNMQAREKRLQRMHTMPNIKVVGLPLQNTIKLPARPLASSPIKELDEAEEDTSTL</sequence>
<protein>
    <submittedName>
        <fullName evidence="1">Uncharacterized protein</fullName>
    </submittedName>
</protein>
<dbReference type="Proteomes" id="UP001209878">
    <property type="component" value="Unassembled WGS sequence"/>
</dbReference>
<keyword evidence="2" id="KW-1185">Reference proteome</keyword>
<dbReference type="AlphaFoldDB" id="A0AAD9L5A2"/>
<evidence type="ECO:0000313" key="2">
    <source>
        <dbReference type="Proteomes" id="UP001209878"/>
    </source>
</evidence>
<gene>
    <name evidence="1" type="ORF">NP493_318g03015</name>
</gene>
<organism evidence="1 2">
    <name type="scientific">Ridgeia piscesae</name>
    <name type="common">Tubeworm</name>
    <dbReference type="NCBI Taxonomy" id="27915"/>
    <lineage>
        <taxon>Eukaryota</taxon>
        <taxon>Metazoa</taxon>
        <taxon>Spiralia</taxon>
        <taxon>Lophotrochozoa</taxon>
        <taxon>Annelida</taxon>
        <taxon>Polychaeta</taxon>
        <taxon>Sedentaria</taxon>
        <taxon>Canalipalpata</taxon>
        <taxon>Sabellida</taxon>
        <taxon>Siboglinidae</taxon>
        <taxon>Ridgeia</taxon>
    </lineage>
</organism>
<proteinExistence type="predicted"/>
<name>A0AAD9L5A2_RIDPI</name>
<reference evidence="1" key="1">
    <citation type="journal article" date="2023" name="Mol. Biol. Evol.">
        <title>Third-Generation Sequencing Reveals the Adaptive Role of the Epigenome in Three Deep-Sea Polychaetes.</title>
        <authorList>
            <person name="Perez M."/>
            <person name="Aroh O."/>
            <person name="Sun Y."/>
            <person name="Lan Y."/>
            <person name="Juniper S.K."/>
            <person name="Young C.R."/>
            <person name="Angers B."/>
            <person name="Qian P.Y."/>
        </authorList>
    </citation>
    <scope>NUCLEOTIDE SEQUENCE</scope>
    <source>
        <strain evidence="1">R07B-5</strain>
    </source>
</reference>
<comment type="caution">
    <text evidence="1">The sequence shown here is derived from an EMBL/GenBank/DDBJ whole genome shotgun (WGS) entry which is preliminary data.</text>
</comment>